<dbReference type="SUPFAM" id="SSF140459">
    <property type="entry name" value="PE/PPE dimer-like"/>
    <property type="match status" value="1"/>
</dbReference>
<feature type="domain" description="ESX-1 secretion-associated protein EspB PPE" evidence="3">
    <location>
        <begin position="124"/>
        <end position="276"/>
    </location>
</feature>
<dbReference type="EMBL" id="CP015596">
    <property type="protein sequence ID" value="ANE78336.1"/>
    <property type="molecule type" value="Genomic_DNA"/>
</dbReference>
<evidence type="ECO:0000313" key="5">
    <source>
        <dbReference type="Proteomes" id="UP000077143"/>
    </source>
</evidence>
<feature type="compositionally biased region" description="Gly residues" evidence="1">
    <location>
        <begin position="409"/>
        <end position="424"/>
    </location>
</feature>
<feature type="compositionally biased region" description="Gly residues" evidence="1">
    <location>
        <begin position="306"/>
        <end position="318"/>
    </location>
</feature>
<evidence type="ECO:0000259" key="2">
    <source>
        <dbReference type="Pfam" id="PF18625"/>
    </source>
</evidence>
<keyword evidence="5" id="KW-1185">Reference proteome</keyword>
<evidence type="ECO:0000259" key="3">
    <source>
        <dbReference type="Pfam" id="PF21856"/>
    </source>
</evidence>
<feature type="region of interest" description="Disordered" evidence="1">
    <location>
        <begin position="267"/>
        <end position="522"/>
    </location>
</feature>
<dbReference type="InterPro" id="IPR041275">
    <property type="entry name" value="EspB_PE"/>
</dbReference>
<dbReference type="Pfam" id="PF21856">
    <property type="entry name" value="EspB_PPE"/>
    <property type="match status" value="1"/>
</dbReference>
<sequence length="522" mass="51138">MTAPLNVDPADLRGKAAALDVPLPATPGQPQAPCGLALASVAVGQISAEGEGMKSFIAAGQQEATLLSGALRAAAATYEATDQAGAAAIDGTVAEVAEVPVPKMDVPMPEPQMPVAACPAPPGYLAVEVAAEQIAQPDQAATLDSFAADWAGYAAQLAARAEEFDLDAVDWDGSAAEVAGTALRRHKDWLQEMARAAVKMSDHAKELARVHRWAAASHPTVAEVQAITAQLATTTDATRMALLLAEYQKLQARSEEVLADYAATSVVTPVTPPTPPIRKALQTGWDRGKNKKTTSRDQPPPPGPGNPTGGGGTGGGSGPRTAAQQPSVSPAAAQTGQPTGSGSPSSGGSPSGAGAPAGGGSPSGAGKSGGGGGLPGGGLPGGLPGGEGLPEAGLPDPSSDDPGVSPAGAGAGSGGGAGAGGGGAPSLPLQPNVGAETVAPGPVGGARGGGSGAIPASAMGAGMGGMAGGMGGMGHGGGQQGKEKRRDPRFAPDEELYVEERAYTEPVVGNRRRKDVQDKESK</sequence>
<dbReference type="OrthoDB" id="4753912at2"/>
<dbReference type="Proteomes" id="UP000077143">
    <property type="component" value="Chromosome"/>
</dbReference>
<dbReference type="STRING" id="1682113.A7U43_02375"/>
<feature type="compositionally biased region" description="Gly residues" evidence="1">
    <location>
        <begin position="442"/>
        <end position="452"/>
    </location>
</feature>
<accession>A0A172UGT4</accession>
<feature type="compositionally biased region" description="Basic and acidic residues" evidence="1">
    <location>
        <begin position="481"/>
        <end position="503"/>
    </location>
</feature>
<gene>
    <name evidence="4" type="ORF">A7U43_02375</name>
</gene>
<feature type="compositionally biased region" description="Low complexity" evidence="1">
    <location>
        <begin position="389"/>
        <end position="408"/>
    </location>
</feature>
<evidence type="ECO:0000256" key="1">
    <source>
        <dbReference type="SAM" id="MobiDB-lite"/>
    </source>
</evidence>
<evidence type="ECO:0000313" key="4">
    <source>
        <dbReference type="EMBL" id="ANE78336.1"/>
    </source>
</evidence>
<dbReference type="Pfam" id="PF18625">
    <property type="entry name" value="EspB_PE"/>
    <property type="match status" value="1"/>
</dbReference>
<organism evidence="4 5">
    <name type="scientific">Mycobacterium adipatum</name>
    <dbReference type="NCBI Taxonomy" id="1682113"/>
    <lineage>
        <taxon>Bacteria</taxon>
        <taxon>Bacillati</taxon>
        <taxon>Actinomycetota</taxon>
        <taxon>Actinomycetes</taxon>
        <taxon>Mycobacteriales</taxon>
        <taxon>Mycobacteriaceae</taxon>
        <taxon>Mycobacterium</taxon>
    </lineage>
</organism>
<dbReference type="InterPro" id="IPR054056">
    <property type="entry name" value="EspB_PPE"/>
</dbReference>
<reference evidence="4 5" key="1">
    <citation type="submission" date="2016-05" db="EMBL/GenBank/DDBJ databases">
        <title>Complete genome sequence of a phthalic acid esters degrading Mycobacterium sp. YC-RL4.</title>
        <authorList>
            <person name="Ren L."/>
            <person name="Fan S."/>
            <person name="Ruth N."/>
            <person name="Jia Y."/>
            <person name="Wang J."/>
            <person name="Qiao C."/>
        </authorList>
    </citation>
    <scope>NUCLEOTIDE SEQUENCE [LARGE SCALE GENOMIC DNA]</scope>
    <source>
        <strain evidence="4 5">YC-RL4</strain>
    </source>
</reference>
<dbReference type="KEGG" id="madi:A7U43_02375"/>
<dbReference type="Gene3D" id="1.20.1260.20">
    <property type="entry name" value="PPE superfamily"/>
    <property type="match status" value="1"/>
</dbReference>
<name>A0A172UGT4_9MYCO</name>
<proteinExistence type="predicted"/>
<feature type="compositionally biased region" description="Low complexity" evidence="1">
    <location>
        <begin position="322"/>
        <end position="348"/>
    </location>
</feature>
<dbReference type="AlphaFoldDB" id="A0A172UGT4"/>
<dbReference type="InterPro" id="IPR038332">
    <property type="entry name" value="PPE_sf"/>
</dbReference>
<protein>
    <submittedName>
        <fullName evidence="4">Uncharacterized protein</fullName>
    </submittedName>
</protein>
<feature type="domain" description="ESX-1 secretion-associated protein EspB PE" evidence="2">
    <location>
        <begin position="11"/>
        <end position="83"/>
    </location>
</feature>
<feature type="compositionally biased region" description="Gly residues" evidence="1">
    <location>
        <begin position="461"/>
        <end position="480"/>
    </location>
</feature>
<dbReference type="RefSeq" id="WP_067990628.1">
    <property type="nucleotide sequence ID" value="NZ_CP015596.1"/>
</dbReference>
<feature type="compositionally biased region" description="Gly residues" evidence="1">
    <location>
        <begin position="349"/>
        <end position="388"/>
    </location>
</feature>